<reference evidence="1 2" key="1">
    <citation type="submission" date="2019-09" db="EMBL/GenBank/DDBJ databases">
        <authorList>
            <person name="Ou C."/>
        </authorList>
    </citation>
    <scope>NUCLEOTIDE SEQUENCE [LARGE SCALE GENOMIC DNA]</scope>
    <source>
        <strain evidence="1">S2</strain>
        <tissue evidence="1">Leaf</tissue>
    </source>
</reference>
<organism evidence="1 2">
    <name type="scientific">Pyrus ussuriensis x Pyrus communis</name>
    <dbReference type="NCBI Taxonomy" id="2448454"/>
    <lineage>
        <taxon>Eukaryota</taxon>
        <taxon>Viridiplantae</taxon>
        <taxon>Streptophyta</taxon>
        <taxon>Embryophyta</taxon>
        <taxon>Tracheophyta</taxon>
        <taxon>Spermatophyta</taxon>
        <taxon>Magnoliopsida</taxon>
        <taxon>eudicotyledons</taxon>
        <taxon>Gunneridae</taxon>
        <taxon>Pentapetalae</taxon>
        <taxon>rosids</taxon>
        <taxon>fabids</taxon>
        <taxon>Rosales</taxon>
        <taxon>Rosaceae</taxon>
        <taxon>Amygdaloideae</taxon>
        <taxon>Maleae</taxon>
        <taxon>Pyrus</taxon>
    </lineage>
</organism>
<dbReference type="EMBL" id="SMOL01000753">
    <property type="protein sequence ID" value="KAB2599120.1"/>
    <property type="molecule type" value="Genomic_DNA"/>
</dbReference>
<protein>
    <submittedName>
        <fullName evidence="1">Uncharacterized protein</fullName>
    </submittedName>
</protein>
<sequence>MGRSLPTPPPPTPTVATALPALAPTSKVRLADSSTARITNKVEEYASNSTAYREEADTGNTSFAWLYTHFQDEKYLKRGKANTINTWSKFPEIDTFKEVYIQPGDELTEKLHVASLMKQVAELQQQVAAQNQYIAKQTAHIATQHAYIATQESRMAQIITTLLQGEASTSPPLHLLPLCLQLPMPPTQYS</sequence>
<reference evidence="2" key="2">
    <citation type="submission" date="2019-10" db="EMBL/GenBank/DDBJ databases">
        <title>A de novo genome assembly of a pear dwarfing rootstock.</title>
        <authorList>
            <person name="Wang F."/>
            <person name="Wang J."/>
            <person name="Li S."/>
            <person name="Zhang Y."/>
            <person name="Fang M."/>
            <person name="Ma L."/>
            <person name="Zhao Y."/>
            <person name="Jiang S."/>
        </authorList>
    </citation>
    <scope>NUCLEOTIDE SEQUENCE [LARGE SCALE GENOMIC DNA]</scope>
</reference>
<evidence type="ECO:0000313" key="1">
    <source>
        <dbReference type="EMBL" id="KAB2599120.1"/>
    </source>
</evidence>
<dbReference type="Proteomes" id="UP000327157">
    <property type="component" value="Chromosome 13"/>
</dbReference>
<proteinExistence type="predicted"/>
<reference evidence="1 2" key="3">
    <citation type="submission" date="2019-11" db="EMBL/GenBank/DDBJ databases">
        <title>A de novo genome assembly of a pear dwarfing rootstock.</title>
        <authorList>
            <person name="Wang F."/>
            <person name="Wang J."/>
            <person name="Li S."/>
            <person name="Zhang Y."/>
            <person name="Fang M."/>
            <person name="Ma L."/>
            <person name="Zhao Y."/>
            <person name="Jiang S."/>
        </authorList>
    </citation>
    <scope>NUCLEOTIDE SEQUENCE [LARGE SCALE GENOMIC DNA]</scope>
    <source>
        <strain evidence="1">S2</strain>
        <tissue evidence="1">Leaf</tissue>
    </source>
</reference>
<keyword evidence="2" id="KW-1185">Reference proteome</keyword>
<gene>
    <name evidence="1" type="ORF">D8674_009391</name>
</gene>
<dbReference type="AlphaFoldDB" id="A0A5N5FD95"/>
<evidence type="ECO:0000313" key="2">
    <source>
        <dbReference type="Proteomes" id="UP000327157"/>
    </source>
</evidence>
<comment type="caution">
    <text evidence="1">The sequence shown here is derived from an EMBL/GenBank/DDBJ whole genome shotgun (WGS) entry which is preliminary data.</text>
</comment>
<accession>A0A5N5FD95</accession>
<name>A0A5N5FD95_9ROSA</name>